<evidence type="ECO:0000256" key="1">
    <source>
        <dbReference type="SAM" id="MobiDB-lite"/>
    </source>
</evidence>
<accession>A0A1J1HZA2</accession>
<proteinExistence type="predicted"/>
<keyword evidence="3" id="KW-1185">Reference proteome</keyword>
<name>A0A1J1HZA2_9DIPT</name>
<reference evidence="2 3" key="1">
    <citation type="submission" date="2015-04" db="EMBL/GenBank/DDBJ databases">
        <authorList>
            <person name="Syromyatnikov M.Y."/>
            <person name="Popov V.N."/>
        </authorList>
    </citation>
    <scope>NUCLEOTIDE SEQUENCE [LARGE SCALE GENOMIC DNA]</scope>
</reference>
<dbReference type="EMBL" id="CVRI01000035">
    <property type="protein sequence ID" value="CRK92858.1"/>
    <property type="molecule type" value="Genomic_DNA"/>
</dbReference>
<evidence type="ECO:0000313" key="2">
    <source>
        <dbReference type="EMBL" id="CRK92858.1"/>
    </source>
</evidence>
<gene>
    <name evidence="2" type="ORF">CLUMA_CG006371</name>
</gene>
<evidence type="ECO:0000313" key="3">
    <source>
        <dbReference type="Proteomes" id="UP000183832"/>
    </source>
</evidence>
<dbReference type="AlphaFoldDB" id="A0A1J1HZA2"/>
<dbReference type="Proteomes" id="UP000183832">
    <property type="component" value="Unassembled WGS sequence"/>
</dbReference>
<sequence>MKEEERKNHTSCLTDKHEKEKRMKKNPIDTNTMLKYHATVLMKGRENYFIRKIFPMHEQTEHSSVARDEERKVMNGKILGVIIGLSGFKTK</sequence>
<feature type="region of interest" description="Disordered" evidence="1">
    <location>
        <begin position="1"/>
        <end position="29"/>
    </location>
</feature>
<organism evidence="2 3">
    <name type="scientific">Clunio marinus</name>
    <dbReference type="NCBI Taxonomy" id="568069"/>
    <lineage>
        <taxon>Eukaryota</taxon>
        <taxon>Metazoa</taxon>
        <taxon>Ecdysozoa</taxon>
        <taxon>Arthropoda</taxon>
        <taxon>Hexapoda</taxon>
        <taxon>Insecta</taxon>
        <taxon>Pterygota</taxon>
        <taxon>Neoptera</taxon>
        <taxon>Endopterygota</taxon>
        <taxon>Diptera</taxon>
        <taxon>Nematocera</taxon>
        <taxon>Chironomoidea</taxon>
        <taxon>Chironomidae</taxon>
        <taxon>Clunio</taxon>
    </lineage>
</organism>
<feature type="compositionally biased region" description="Basic and acidic residues" evidence="1">
    <location>
        <begin position="1"/>
        <end position="21"/>
    </location>
</feature>
<protein>
    <submittedName>
        <fullName evidence="2">CLUMA_CG006371, isoform A</fullName>
    </submittedName>
</protein>